<keyword evidence="1" id="KW-0812">Transmembrane</keyword>
<feature type="transmembrane region" description="Helical" evidence="1">
    <location>
        <begin position="230"/>
        <end position="254"/>
    </location>
</feature>
<name>A0A098S9Z7_9BACT</name>
<keyword evidence="3" id="KW-1185">Reference proteome</keyword>
<feature type="transmembrane region" description="Helical" evidence="1">
    <location>
        <begin position="12"/>
        <end position="34"/>
    </location>
</feature>
<feature type="transmembrane region" description="Helical" evidence="1">
    <location>
        <begin position="79"/>
        <end position="100"/>
    </location>
</feature>
<feature type="transmembrane region" description="Helical" evidence="1">
    <location>
        <begin position="152"/>
        <end position="169"/>
    </location>
</feature>
<dbReference type="Proteomes" id="UP000029736">
    <property type="component" value="Unassembled WGS sequence"/>
</dbReference>
<dbReference type="AlphaFoldDB" id="A0A098S9Z7"/>
<dbReference type="EMBL" id="JPOS01000012">
    <property type="protein sequence ID" value="KGE88950.1"/>
    <property type="molecule type" value="Genomic_DNA"/>
</dbReference>
<protein>
    <recommendedName>
        <fullName evidence="4">Histidine kinase N-terminal 7TM region domain-containing protein</fullName>
    </recommendedName>
</protein>
<evidence type="ECO:0000313" key="2">
    <source>
        <dbReference type="EMBL" id="KGE88950.1"/>
    </source>
</evidence>
<evidence type="ECO:0000256" key="1">
    <source>
        <dbReference type="SAM" id="Phobius"/>
    </source>
</evidence>
<evidence type="ECO:0000313" key="3">
    <source>
        <dbReference type="Proteomes" id="UP000029736"/>
    </source>
</evidence>
<accession>A0A098S9Z7</accession>
<organism evidence="2 3">
    <name type="scientific">Phaeodactylibacter xiamenensis</name>
    <dbReference type="NCBI Taxonomy" id="1524460"/>
    <lineage>
        <taxon>Bacteria</taxon>
        <taxon>Pseudomonadati</taxon>
        <taxon>Bacteroidota</taxon>
        <taxon>Saprospiria</taxon>
        <taxon>Saprospirales</taxon>
        <taxon>Haliscomenobacteraceae</taxon>
        <taxon>Phaeodactylibacter</taxon>
    </lineage>
</organism>
<keyword evidence="1" id="KW-1133">Transmembrane helix</keyword>
<reference evidence="2 3" key="1">
    <citation type="journal article" date="2014" name="Int. J. Syst. Evol. Microbiol.">
        <title>Phaeodactylibacter xiamenensis gen. nov., sp. nov., a member of the family Saprospiraceae isolated from the marine alga Phaeodactylum tricornutum.</title>
        <authorList>
            <person name="Chen Z.Jr."/>
            <person name="Lei X."/>
            <person name="Lai Q."/>
            <person name="Li Y."/>
            <person name="Zhang B."/>
            <person name="Zhang J."/>
            <person name="Zhang H."/>
            <person name="Yang L."/>
            <person name="Zheng W."/>
            <person name="Tian Y."/>
            <person name="Yu Z."/>
            <person name="Xu H.Jr."/>
            <person name="Zheng T."/>
        </authorList>
    </citation>
    <scope>NUCLEOTIDE SEQUENCE [LARGE SCALE GENOMIC DNA]</scope>
    <source>
        <strain evidence="2 3">KD52</strain>
    </source>
</reference>
<feature type="transmembrane region" description="Helical" evidence="1">
    <location>
        <begin position="189"/>
        <end position="210"/>
    </location>
</feature>
<proteinExistence type="predicted"/>
<feature type="transmembrane region" description="Helical" evidence="1">
    <location>
        <begin position="46"/>
        <end position="67"/>
    </location>
</feature>
<evidence type="ECO:0008006" key="4">
    <source>
        <dbReference type="Google" id="ProtNLM"/>
    </source>
</evidence>
<comment type="caution">
    <text evidence="2">The sequence shown here is derived from an EMBL/GenBank/DDBJ whole genome shotgun (WGS) entry which is preliminary data.</text>
</comment>
<dbReference type="STRING" id="1524460.IX84_03915"/>
<dbReference type="RefSeq" id="WP_044216692.1">
    <property type="nucleotide sequence ID" value="NZ_CAKZLC010000388.1"/>
</dbReference>
<keyword evidence="1" id="KW-0472">Membrane</keyword>
<dbReference type="OrthoDB" id="1492076at2"/>
<sequence length="264" mass="31352">MDFLVTGDRSIFFYLLLFFLLVGVVQALTVGSLFFFKRSGDRRSNWFFGVLLITFGLTLIHNIFNFIELYEIWPEGKFLPLYFTLSFPVLLFFHAKLSLYPSYQLRWTDAKHFILPVGQLLFFVVMFLQPVAVKAAMGRVYFNPFYGAFEQGLYLTSFFAYLYFAYRYIRQRRLEVRQERNPHEWRKVLYLRTLVRVLLVLYIIHTVFVLTDFVYYEFLEINLRAVKSYVALGMLSFAALGYWMGTYGFQVLIWGRKVFGKTNG</sequence>
<gene>
    <name evidence="2" type="ORF">IX84_03915</name>
</gene>
<feature type="transmembrane region" description="Helical" evidence="1">
    <location>
        <begin position="112"/>
        <end position="132"/>
    </location>
</feature>